<name>A0A8I6WC28_HORVV</name>
<evidence type="ECO:0000313" key="2">
    <source>
        <dbReference type="EnsemblPlants" id="HORVU.MOREX.r3.1HG0037710.1.CDS1"/>
    </source>
</evidence>
<dbReference type="SMR" id="A0A8I6WC28"/>
<dbReference type="InterPro" id="IPR000477">
    <property type="entry name" value="RT_dom"/>
</dbReference>
<dbReference type="InterPro" id="IPR052343">
    <property type="entry name" value="Retrotransposon-Effector_Assoc"/>
</dbReference>
<dbReference type="EnsemblPlants" id="HORVU.MOREX.r3.1HG0037710.1">
    <property type="protein sequence ID" value="HORVU.MOREX.r3.1HG0037710.1.CDS1"/>
    <property type="gene ID" value="HORVU.MOREX.r3.1HG0037710"/>
</dbReference>
<proteinExistence type="predicted"/>
<reference evidence="2" key="2">
    <citation type="submission" date="2020-10" db="EMBL/GenBank/DDBJ databases">
        <authorList>
            <person name="Scholz U."/>
            <person name="Mascher M."/>
            <person name="Fiebig A."/>
        </authorList>
    </citation>
    <scope>NUCLEOTIDE SEQUENCE [LARGE SCALE GENOMIC DNA]</scope>
    <source>
        <strain evidence="2">cv. Morex</strain>
    </source>
</reference>
<dbReference type="CDD" id="cd01650">
    <property type="entry name" value="RT_nLTR_like"/>
    <property type="match status" value="1"/>
</dbReference>
<organism evidence="2 3">
    <name type="scientific">Hordeum vulgare subsp. vulgare</name>
    <name type="common">Domesticated barley</name>
    <dbReference type="NCBI Taxonomy" id="112509"/>
    <lineage>
        <taxon>Eukaryota</taxon>
        <taxon>Viridiplantae</taxon>
        <taxon>Streptophyta</taxon>
        <taxon>Embryophyta</taxon>
        <taxon>Tracheophyta</taxon>
        <taxon>Spermatophyta</taxon>
        <taxon>Magnoliopsida</taxon>
        <taxon>Liliopsida</taxon>
        <taxon>Poales</taxon>
        <taxon>Poaceae</taxon>
        <taxon>BOP clade</taxon>
        <taxon>Pooideae</taxon>
        <taxon>Triticodae</taxon>
        <taxon>Triticeae</taxon>
        <taxon>Hordeinae</taxon>
        <taxon>Hordeum</taxon>
    </lineage>
</organism>
<accession>A0A8I6WC28</accession>
<protein>
    <recommendedName>
        <fullName evidence="1">Reverse transcriptase domain-containing protein</fullName>
    </recommendedName>
</protein>
<reference evidence="2" key="3">
    <citation type="submission" date="2022-01" db="UniProtKB">
        <authorList>
            <consortium name="EnsemblPlants"/>
        </authorList>
    </citation>
    <scope>IDENTIFICATION</scope>
    <source>
        <strain evidence="2">subsp. vulgare</strain>
    </source>
</reference>
<dbReference type="Proteomes" id="UP000011116">
    <property type="component" value="Chromosome 1H"/>
</dbReference>
<sequence length="289" mass="32117">MAGADADEILNPITPKVTSQMNEFLMADFTPEEVKVALDSIGDLKAPGADGLPTIFYKHYWRMIGDDVVREVHVLQGDSIPEGWNDTLVVLIPKVWNPERLKDLHPISLCNVVYKLVSKVLANRLKGILGEIISPNQSAFVPDRLISDNTILAYEMTHFLKRRRSGNTCYAALKLDMSKAYDRVEWAFLEKVMIQLGFSQGFVEQISKCMLTVRFRFKINGSCTDTVIPGQGLRQGDPISSSLFLICAEGLSALLNHAKSTGQIRGIRVAPDAQPVTHLLFADDSLLLM</sequence>
<feature type="domain" description="Reverse transcriptase" evidence="1">
    <location>
        <begin position="73"/>
        <end position="289"/>
    </location>
</feature>
<dbReference type="PROSITE" id="PS50878">
    <property type="entry name" value="RT_POL"/>
    <property type="match status" value="1"/>
</dbReference>
<reference evidence="3" key="1">
    <citation type="journal article" date="2012" name="Nature">
        <title>A physical, genetic and functional sequence assembly of the barley genome.</title>
        <authorList>
            <consortium name="The International Barley Genome Sequencing Consortium"/>
            <person name="Mayer K.F."/>
            <person name="Waugh R."/>
            <person name="Brown J.W."/>
            <person name="Schulman A."/>
            <person name="Langridge P."/>
            <person name="Platzer M."/>
            <person name="Fincher G.B."/>
            <person name="Muehlbauer G.J."/>
            <person name="Sato K."/>
            <person name="Close T.J."/>
            <person name="Wise R.P."/>
            <person name="Stein N."/>
        </authorList>
    </citation>
    <scope>NUCLEOTIDE SEQUENCE [LARGE SCALE GENOMIC DNA]</scope>
    <source>
        <strain evidence="3">cv. Morex</strain>
    </source>
</reference>
<dbReference type="Pfam" id="PF00078">
    <property type="entry name" value="RVT_1"/>
    <property type="match status" value="1"/>
</dbReference>
<dbReference type="PANTHER" id="PTHR46890">
    <property type="entry name" value="NON-LTR RETROLELEMENT REVERSE TRANSCRIPTASE-LIKE PROTEIN-RELATED"/>
    <property type="match status" value="1"/>
</dbReference>
<dbReference type="AlphaFoldDB" id="A0A8I6WC28"/>
<evidence type="ECO:0000259" key="1">
    <source>
        <dbReference type="PROSITE" id="PS50878"/>
    </source>
</evidence>
<dbReference type="PANTHER" id="PTHR46890:SF48">
    <property type="entry name" value="RNA-DIRECTED DNA POLYMERASE"/>
    <property type="match status" value="1"/>
</dbReference>
<dbReference type="Gramene" id="HORVU.MOREX.r3.1HG0037710.1">
    <property type="protein sequence ID" value="HORVU.MOREX.r3.1HG0037710.1.CDS1"/>
    <property type="gene ID" value="HORVU.MOREX.r3.1HG0037710"/>
</dbReference>
<keyword evidence="3" id="KW-1185">Reference proteome</keyword>
<evidence type="ECO:0000313" key="3">
    <source>
        <dbReference type="Proteomes" id="UP000011116"/>
    </source>
</evidence>